<protein>
    <submittedName>
        <fullName evidence="7">MSHA biogenesis protein MshL</fullName>
    </submittedName>
</protein>
<evidence type="ECO:0000256" key="2">
    <source>
        <dbReference type="ARBA" id="ARBA00022729"/>
    </source>
</evidence>
<proteinExistence type="predicted"/>
<organism evidence="7">
    <name type="scientific">hydrothermal vent metagenome</name>
    <dbReference type="NCBI Taxonomy" id="652676"/>
    <lineage>
        <taxon>unclassified sequences</taxon>
        <taxon>metagenomes</taxon>
        <taxon>ecological metagenomes</taxon>
    </lineage>
</organism>
<evidence type="ECO:0000256" key="1">
    <source>
        <dbReference type="ARBA" id="ARBA00004370"/>
    </source>
</evidence>
<accession>A0A1W1B938</accession>
<dbReference type="InterPro" id="IPR004846">
    <property type="entry name" value="T2SS/T3SS_dom"/>
</dbReference>
<dbReference type="GO" id="GO:0009297">
    <property type="term" value="P:pilus assembly"/>
    <property type="evidence" value="ECO:0007669"/>
    <property type="project" value="InterPro"/>
</dbReference>
<feature type="domain" description="Secretin N-terminal" evidence="6">
    <location>
        <begin position="110"/>
        <end position="191"/>
    </location>
</feature>
<sequence length="531" mass="58356">MKMINRKLLGMVLSTSFALTQLYADCSYELFSISSTRDTKIIDLVEQLSDQCEFSIVITDPNAQKFLEKTLNKTHIKNLTLDEVLQLILTENNLAYQLKNNVLKISYLKTKTFEIDYTNSIRKGTGSTDITLSSQTSSSSSGGTSSSSDSGGGSQSGINTQSGIKIESSDEVKFWENLDSEIKNILNRPEDIYKAQAPIINRDAGLITVTATQKQIDRVEKYLKKLEKRMHAQVLIDVQIMSVTLNKAKTTGIDWSQLYKLQNIQASIHHISSKNVSQYNGGSITEIASGAGSTVSNLVSIQAGGSLNEVIKFLQTQGDLTAISNPKVLTLNNQPALITVGTEYFYKIKQATNQQGSGGGVVATTQNDSVQSVFAGVLLDITPEIADDGSITLKINPSLSQTRQDITQTSSQERTMPPDLDRRQLSSVVTVKDGSRIILGGLINTKTTIDANKVPILGDIPGLSYLFRYENKVKQVQELVIIIQPHIIQKDEKKLTLKDLGYEGFGNAVLYKNKKDLKTTKAKKAKIITEE</sequence>
<dbReference type="InterPro" id="IPR001775">
    <property type="entry name" value="GspD/PilQ"/>
</dbReference>
<dbReference type="EMBL" id="FPHB01000010">
    <property type="protein sequence ID" value="SFV50081.1"/>
    <property type="molecule type" value="Genomic_DNA"/>
</dbReference>
<dbReference type="GO" id="GO:0009306">
    <property type="term" value="P:protein secretion"/>
    <property type="evidence" value="ECO:0007669"/>
    <property type="project" value="InterPro"/>
</dbReference>
<dbReference type="PANTHER" id="PTHR30332">
    <property type="entry name" value="PROBABLE GENERAL SECRETION PATHWAY PROTEIN D"/>
    <property type="match status" value="1"/>
</dbReference>
<dbReference type="PANTHER" id="PTHR30332:SF24">
    <property type="entry name" value="SECRETIN GSPD-RELATED"/>
    <property type="match status" value="1"/>
</dbReference>
<gene>
    <name evidence="7" type="ORF">MNB_SM-7-1509</name>
</gene>
<feature type="region of interest" description="Disordered" evidence="4">
    <location>
        <begin position="128"/>
        <end position="162"/>
    </location>
</feature>
<evidence type="ECO:0000259" key="5">
    <source>
        <dbReference type="Pfam" id="PF00263"/>
    </source>
</evidence>
<evidence type="ECO:0000256" key="3">
    <source>
        <dbReference type="ARBA" id="ARBA00023136"/>
    </source>
</evidence>
<dbReference type="GO" id="GO:0015627">
    <property type="term" value="C:type II protein secretion system complex"/>
    <property type="evidence" value="ECO:0007669"/>
    <property type="project" value="TreeGrafter"/>
</dbReference>
<dbReference type="InterPro" id="IPR013358">
    <property type="entry name" value="Pilus_biogenesis_MshL"/>
</dbReference>
<evidence type="ECO:0000259" key="6">
    <source>
        <dbReference type="Pfam" id="PF07655"/>
    </source>
</evidence>
<dbReference type="GO" id="GO:0019867">
    <property type="term" value="C:outer membrane"/>
    <property type="evidence" value="ECO:0007669"/>
    <property type="project" value="InterPro"/>
</dbReference>
<evidence type="ECO:0000256" key="4">
    <source>
        <dbReference type="SAM" id="MobiDB-lite"/>
    </source>
</evidence>
<evidence type="ECO:0000313" key="7">
    <source>
        <dbReference type="EMBL" id="SFV50081.1"/>
    </source>
</evidence>
<dbReference type="InterPro" id="IPR011514">
    <property type="entry name" value="Secretin_N_2"/>
</dbReference>
<feature type="compositionally biased region" description="Low complexity" evidence="4">
    <location>
        <begin position="133"/>
        <end position="149"/>
    </location>
</feature>
<name>A0A1W1B938_9ZZZZ</name>
<dbReference type="NCBIfam" id="TIGR02519">
    <property type="entry name" value="pilus_MshL"/>
    <property type="match status" value="1"/>
</dbReference>
<comment type="subcellular location">
    <subcellularLocation>
        <location evidence="1">Membrane</location>
    </subcellularLocation>
</comment>
<dbReference type="InterPro" id="IPR050810">
    <property type="entry name" value="Bact_Secretion_Sys_Channel"/>
</dbReference>
<keyword evidence="2" id="KW-0732">Signal</keyword>
<dbReference type="Pfam" id="PF00263">
    <property type="entry name" value="Secretin"/>
    <property type="match status" value="1"/>
</dbReference>
<keyword evidence="3" id="KW-0472">Membrane</keyword>
<dbReference type="PRINTS" id="PR00811">
    <property type="entry name" value="BCTERIALGSPD"/>
</dbReference>
<reference evidence="7" key="1">
    <citation type="submission" date="2016-10" db="EMBL/GenBank/DDBJ databases">
        <authorList>
            <person name="de Groot N.N."/>
        </authorList>
    </citation>
    <scope>NUCLEOTIDE SEQUENCE</scope>
</reference>
<feature type="domain" description="Type II/III secretion system secretin-like" evidence="5">
    <location>
        <begin position="314"/>
        <end position="489"/>
    </location>
</feature>
<dbReference type="AlphaFoldDB" id="A0A1W1B938"/>
<dbReference type="Pfam" id="PF07655">
    <property type="entry name" value="Secretin_N_2"/>
    <property type="match status" value="1"/>
</dbReference>